<reference evidence="2" key="1">
    <citation type="journal article" date="2012" name="Nature">
        <title>The oyster genome reveals stress adaptation and complexity of shell formation.</title>
        <authorList>
            <person name="Zhang G."/>
            <person name="Fang X."/>
            <person name="Guo X."/>
            <person name="Li L."/>
            <person name="Luo R."/>
            <person name="Xu F."/>
            <person name="Yang P."/>
            <person name="Zhang L."/>
            <person name="Wang X."/>
            <person name="Qi H."/>
            <person name="Xiong Z."/>
            <person name="Que H."/>
            <person name="Xie Y."/>
            <person name="Holland P.W."/>
            <person name="Paps J."/>
            <person name="Zhu Y."/>
            <person name="Wu F."/>
            <person name="Chen Y."/>
            <person name="Wang J."/>
            <person name="Peng C."/>
            <person name="Meng J."/>
            <person name="Yang L."/>
            <person name="Liu J."/>
            <person name="Wen B."/>
            <person name="Zhang N."/>
            <person name="Huang Z."/>
            <person name="Zhu Q."/>
            <person name="Feng Y."/>
            <person name="Mount A."/>
            <person name="Hedgecock D."/>
            <person name="Xu Z."/>
            <person name="Liu Y."/>
            <person name="Domazet-Loso T."/>
            <person name="Du Y."/>
            <person name="Sun X."/>
            <person name="Zhang S."/>
            <person name="Liu B."/>
            <person name="Cheng P."/>
            <person name="Jiang X."/>
            <person name="Li J."/>
            <person name="Fan D."/>
            <person name="Wang W."/>
            <person name="Fu W."/>
            <person name="Wang T."/>
            <person name="Wang B."/>
            <person name="Zhang J."/>
            <person name="Peng Z."/>
            <person name="Li Y."/>
            <person name="Li N."/>
            <person name="Wang J."/>
            <person name="Chen M."/>
            <person name="He Y."/>
            <person name="Tan F."/>
            <person name="Song X."/>
            <person name="Zheng Q."/>
            <person name="Huang R."/>
            <person name="Yang H."/>
            <person name="Du X."/>
            <person name="Chen L."/>
            <person name="Yang M."/>
            <person name="Gaffney P.M."/>
            <person name="Wang S."/>
            <person name="Luo L."/>
            <person name="She Z."/>
            <person name="Ming Y."/>
            <person name="Huang W."/>
            <person name="Zhang S."/>
            <person name="Huang B."/>
            <person name="Zhang Y."/>
            <person name="Qu T."/>
            <person name="Ni P."/>
            <person name="Miao G."/>
            <person name="Wang J."/>
            <person name="Wang Q."/>
            <person name="Steinberg C.E."/>
            <person name="Wang H."/>
            <person name="Li N."/>
            <person name="Qian L."/>
            <person name="Zhang G."/>
            <person name="Li Y."/>
            <person name="Yang H."/>
            <person name="Liu X."/>
            <person name="Wang J."/>
            <person name="Yin Y."/>
            <person name="Wang J."/>
        </authorList>
    </citation>
    <scope>NUCLEOTIDE SEQUENCE [LARGE SCALE GENOMIC DNA]</scope>
    <source>
        <strain evidence="2">05x7-T-G4-1.051#20</strain>
    </source>
</reference>
<feature type="region of interest" description="Disordered" evidence="1">
    <location>
        <begin position="1"/>
        <end position="76"/>
    </location>
</feature>
<feature type="region of interest" description="Disordered" evidence="1">
    <location>
        <begin position="100"/>
        <end position="122"/>
    </location>
</feature>
<dbReference type="AlphaFoldDB" id="K1QX36"/>
<protein>
    <submittedName>
        <fullName evidence="2">Uncharacterized protein</fullName>
    </submittedName>
</protein>
<evidence type="ECO:0000256" key="1">
    <source>
        <dbReference type="SAM" id="MobiDB-lite"/>
    </source>
</evidence>
<dbReference type="InParanoid" id="K1QX36"/>
<evidence type="ECO:0000313" key="2">
    <source>
        <dbReference type="EMBL" id="EKC33525.1"/>
    </source>
</evidence>
<feature type="compositionally biased region" description="Polar residues" evidence="1">
    <location>
        <begin position="21"/>
        <end position="45"/>
    </location>
</feature>
<accession>K1QX36</accession>
<dbReference type="HOGENOM" id="CLU_2028945_0_0_1"/>
<proteinExistence type="predicted"/>
<organism evidence="2">
    <name type="scientific">Magallana gigas</name>
    <name type="common">Pacific oyster</name>
    <name type="synonym">Crassostrea gigas</name>
    <dbReference type="NCBI Taxonomy" id="29159"/>
    <lineage>
        <taxon>Eukaryota</taxon>
        <taxon>Metazoa</taxon>
        <taxon>Spiralia</taxon>
        <taxon>Lophotrochozoa</taxon>
        <taxon>Mollusca</taxon>
        <taxon>Bivalvia</taxon>
        <taxon>Autobranchia</taxon>
        <taxon>Pteriomorphia</taxon>
        <taxon>Ostreida</taxon>
        <taxon>Ostreoidea</taxon>
        <taxon>Ostreidae</taxon>
        <taxon>Magallana</taxon>
    </lineage>
</organism>
<name>K1QX36_MAGGI</name>
<feature type="compositionally biased region" description="Polar residues" evidence="1">
    <location>
        <begin position="109"/>
        <end position="122"/>
    </location>
</feature>
<sequence length="122" mass="13878">MLVPRDQTRNTLQNRDRSTDSGRGQTATRGSNQSFSTRVPQSALSDDSAFKELQQNHKKLQQQLNEESRKHEEQMKHNTVVMMEIQDTINELHRELTALGKARPPSEGVEQQVNVGTVHTKT</sequence>
<feature type="compositionally biased region" description="Basic and acidic residues" evidence="1">
    <location>
        <begin position="66"/>
        <end position="76"/>
    </location>
</feature>
<dbReference type="EMBL" id="JH816252">
    <property type="protein sequence ID" value="EKC33525.1"/>
    <property type="molecule type" value="Genomic_DNA"/>
</dbReference>
<gene>
    <name evidence="2" type="ORF">CGI_10022019</name>
</gene>